<proteinExistence type="predicted"/>
<evidence type="ECO:0000256" key="3">
    <source>
        <dbReference type="ARBA" id="ARBA00022741"/>
    </source>
</evidence>
<dbReference type="GO" id="GO:0016887">
    <property type="term" value="F:ATP hydrolysis activity"/>
    <property type="evidence" value="ECO:0007669"/>
    <property type="project" value="InterPro"/>
</dbReference>
<dbReference type="FunFam" id="3.40.50.300:FF:000421">
    <property type="entry name" value="Branched-chain amino acid ABC transporter ATP-binding protein"/>
    <property type="match status" value="1"/>
</dbReference>
<evidence type="ECO:0000256" key="4">
    <source>
        <dbReference type="ARBA" id="ARBA00022840"/>
    </source>
</evidence>
<accession>A0A7W8ELQ8</accession>
<dbReference type="CDD" id="cd03219">
    <property type="entry name" value="ABC_Mj1267_LivG_branched"/>
    <property type="match status" value="1"/>
</dbReference>
<organism evidence="6 7">
    <name type="scientific">Pseudochrobactrum saccharolyticum</name>
    <dbReference type="NCBI Taxonomy" id="354352"/>
    <lineage>
        <taxon>Bacteria</taxon>
        <taxon>Pseudomonadati</taxon>
        <taxon>Pseudomonadota</taxon>
        <taxon>Alphaproteobacteria</taxon>
        <taxon>Hyphomicrobiales</taxon>
        <taxon>Brucellaceae</taxon>
        <taxon>Pseudochrobactrum</taxon>
    </lineage>
</organism>
<dbReference type="Proteomes" id="UP000531231">
    <property type="component" value="Unassembled WGS sequence"/>
</dbReference>
<keyword evidence="3" id="KW-0547">Nucleotide-binding</keyword>
<reference evidence="6 7" key="1">
    <citation type="submission" date="2020-08" db="EMBL/GenBank/DDBJ databases">
        <title>Genomic Encyclopedia of Type Strains, Phase IV (KMG-IV): sequencing the most valuable type-strain genomes for metagenomic binning, comparative biology and taxonomic classification.</title>
        <authorList>
            <person name="Goeker M."/>
        </authorList>
    </citation>
    <scope>NUCLEOTIDE SEQUENCE [LARGE SCALE GENOMIC DNA]</scope>
    <source>
        <strain evidence="6 7">DSM 25620</strain>
    </source>
</reference>
<dbReference type="InterPro" id="IPR003439">
    <property type="entry name" value="ABC_transporter-like_ATP-bd"/>
</dbReference>
<evidence type="ECO:0000259" key="5">
    <source>
        <dbReference type="PROSITE" id="PS50893"/>
    </source>
</evidence>
<comment type="caution">
    <text evidence="6">The sequence shown here is derived from an EMBL/GenBank/DDBJ whole genome shotgun (WGS) entry which is preliminary data.</text>
</comment>
<dbReference type="PANTHER" id="PTHR45772">
    <property type="entry name" value="CONSERVED COMPONENT OF ABC TRANSPORTER FOR NATURAL AMINO ACIDS-RELATED"/>
    <property type="match status" value="1"/>
</dbReference>
<dbReference type="Pfam" id="PF12399">
    <property type="entry name" value="BCA_ABC_TP_C"/>
    <property type="match status" value="1"/>
</dbReference>
<dbReference type="InterPro" id="IPR032823">
    <property type="entry name" value="BCA_ABC_TP_C"/>
</dbReference>
<dbReference type="RefSeq" id="WP_151158353.1">
    <property type="nucleotide sequence ID" value="NZ_JACHIL010000001.1"/>
</dbReference>
<gene>
    <name evidence="6" type="ORF">HNQ68_000197</name>
</gene>
<dbReference type="SMART" id="SM00382">
    <property type="entry name" value="AAA"/>
    <property type="match status" value="1"/>
</dbReference>
<dbReference type="InterPro" id="IPR003593">
    <property type="entry name" value="AAA+_ATPase"/>
</dbReference>
<evidence type="ECO:0000256" key="2">
    <source>
        <dbReference type="ARBA" id="ARBA00022448"/>
    </source>
</evidence>
<keyword evidence="7" id="KW-1185">Reference proteome</keyword>
<evidence type="ECO:0000313" key="6">
    <source>
        <dbReference type="EMBL" id="MBB5089685.1"/>
    </source>
</evidence>
<keyword evidence="2" id="KW-0813">Transport</keyword>
<dbReference type="InterPro" id="IPR027417">
    <property type="entry name" value="P-loop_NTPase"/>
</dbReference>
<protein>
    <submittedName>
        <fullName evidence="6">Branched-chain amino acid transport system ATP-binding protein</fullName>
    </submittedName>
</protein>
<dbReference type="InterPro" id="IPR051120">
    <property type="entry name" value="ABC_AA/LPS_Transport"/>
</dbReference>
<dbReference type="Pfam" id="PF00005">
    <property type="entry name" value="ABC_tran"/>
    <property type="match status" value="1"/>
</dbReference>
<feature type="domain" description="ABC transporter" evidence="5">
    <location>
        <begin position="5"/>
        <end position="247"/>
    </location>
</feature>
<keyword evidence="4 6" id="KW-0067">ATP-binding</keyword>
<dbReference type="GO" id="GO:0005886">
    <property type="term" value="C:plasma membrane"/>
    <property type="evidence" value="ECO:0007669"/>
    <property type="project" value="UniProtKB-SubCell"/>
</dbReference>
<comment type="subcellular location">
    <subcellularLocation>
        <location evidence="1">Cell inner membrane</location>
    </subcellularLocation>
</comment>
<name>A0A7W8ELQ8_9HYPH</name>
<dbReference type="GO" id="GO:0005524">
    <property type="term" value="F:ATP binding"/>
    <property type="evidence" value="ECO:0007669"/>
    <property type="project" value="UniProtKB-KW"/>
</dbReference>
<dbReference type="PANTHER" id="PTHR45772:SF9">
    <property type="entry name" value="CONSERVED COMPONENT OF ABC TRANSPORTER FOR NATURAL AMINO ACIDS"/>
    <property type="match status" value="1"/>
</dbReference>
<dbReference type="PROSITE" id="PS50893">
    <property type="entry name" value="ABC_TRANSPORTER_2"/>
    <property type="match status" value="1"/>
</dbReference>
<dbReference type="AlphaFoldDB" id="A0A7W8ELQ8"/>
<evidence type="ECO:0000256" key="1">
    <source>
        <dbReference type="ARBA" id="ARBA00004533"/>
    </source>
</evidence>
<sequence>MNPVLSVRNLSKNFGGVTAVDDVSFEVHEGEILGLIGPNGSGKSTLFNCILGQLPATNGTVLVDGQNVAGKRPSDLNKLGVGRTFQMLQVFPDMSVLDNIILAGQEHKGTMLSRLFGRPDAGLTEEAKTMIEFFRLTHQTYEKAGSLSYGQQKLLDAAMAFMAGPKLVMLDEPAGGVNLTMLADLKERLKAFNRERGATFVVIEHNMEFVMSLCTRIIVLANGRIIAEGDPETVRTNPDVIEAYLGG</sequence>
<evidence type="ECO:0000313" key="7">
    <source>
        <dbReference type="Proteomes" id="UP000531231"/>
    </source>
</evidence>
<dbReference type="Gene3D" id="3.40.50.300">
    <property type="entry name" value="P-loop containing nucleotide triphosphate hydrolases"/>
    <property type="match status" value="1"/>
</dbReference>
<dbReference type="SUPFAM" id="SSF52540">
    <property type="entry name" value="P-loop containing nucleoside triphosphate hydrolases"/>
    <property type="match status" value="1"/>
</dbReference>
<dbReference type="EMBL" id="JACHIL010000001">
    <property type="protein sequence ID" value="MBB5089685.1"/>
    <property type="molecule type" value="Genomic_DNA"/>
</dbReference>